<organism evidence="1">
    <name type="scientific">marine sediment metagenome</name>
    <dbReference type="NCBI Taxonomy" id="412755"/>
    <lineage>
        <taxon>unclassified sequences</taxon>
        <taxon>metagenomes</taxon>
        <taxon>ecological metagenomes</taxon>
    </lineage>
</organism>
<accession>A0A0F9FMJ9</accession>
<name>A0A0F9FMJ9_9ZZZZ</name>
<reference evidence="1" key="1">
    <citation type="journal article" date="2015" name="Nature">
        <title>Complex archaea that bridge the gap between prokaryotes and eukaryotes.</title>
        <authorList>
            <person name="Spang A."/>
            <person name="Saw J.H."/>
            <person name="Jorgensen S.L."/>
            <person name="Zaremba-Niedzwiedzka K."/>
            <person name="Martijn J."/>
            <person name="Lind A.E."/>
            <person name="van Eijk R."/>
            <person name="Schleper C."/>
            <person name="Guy L."/>
            <person name="Ettema T.J."/>
        </authorList>
    </citation>
    <scope>NUCLEOTIDE SEQUENCE</scope>
</reference>
<proteinExistence type="predicted"/>
<comment type="caution">
    <text evidence="1">The sequence shown here is derived from an EMBL/GenBank/DDBJ whole genome shotgun (WGS) entry which is preliminary data.</text>
</comment>
<feature type="non-terminal residue" evidence="1">
    <location>
        <position position="1"/>
    </location>
</feature>
<dbReference type="AlphaFoldDB" id="A0A0F9FMJ9"/>
<evidence type="ECO:0000313" key="1">
    <source>
        <dbReference type="EMBL" id="KKL87624.1"/>
    </source>
</evidence>
<protein>
    <submittedName>
        <fullName evidence="1">Uncharacterized protein</fullName>
    </submittedName>
</protein>
<gene>
    <name evidence="1" type="ORF">LCGC14_1932880</name>
</gene>
<dbReference type="EMBL" id="LAZR01020787">
    <property type="protein sequence ID" value="KKL87624.1"/>
    <property type="molecule type" value="Genomic_DNA"/>
</dbReference>
<sequence length="141" mass="15889">TDKTSLSDPQVLGYRYLTFSGSGPCITGTLDIFYNSFRFSDREILLAYDRAKNLLVSCGLTTLQITTEMLIMQAAILLLEGELREAQQKAVMIRDGDTTYDNSRTIMARTEDLNDLKNKIRELIECARFSASYGLEGVRID</sequence>